<gene>
    <name evidence="1" type="ORF">DB44_EW00100</name>
</gene>
<sequence length="79" mass="9039">MSARKDVIRFTFDCPIDLHAIAKMKASALHQSMKDYLIGLLAKDAVENPPKYLDSKSFKEQLKNILQDDAELMQKLSDR</sequence>
<reference evidence="1 2" key="1">
    <citation type="journal article" date="2014" name="Mol. Biol. Evol.">
        <title>Massive expansion of Ubiquitination-related gene families within the Chlamydiae.</title>
        <authorList>
            <person name="Domman D."/>
            <person name="Collingro A."/>
            <person name="Lagkouvardos I."/>
            <person name="Gehre L."/>
            <person name="Weinmaier T."/>
            <person name="Rattei T."/>
            <person name="Subtil A."/>
            <person name="Horn M."/>
        </authorList>
    </citation>
    <scope>NUCLEOTIDE SEQUENCE [LARGE SCALE GENOMIC DNA]</scope>
    <source>
        <strain evidence="1 2">EI2</strain>
    </source>
</reference>
<comment type="caution">
    <text evidence="1">The sequence shown here is derived from an EMBL/GenBank/DDBJ whole genome shotgun (WGS) entry which is preliminary data.</text>
</comment>
<name>A0A0C1H812_9BACT</name>
<protein>
    <recommendedName>
        <fullName evidence="3">CopG family transcriptional regulator</fullName>
    </recommendedName>
</protein>
<dbReference type="EMBL" id="JSAN01000120">
    <property type="protein sequence ID" value="KIC71038.1"/>
    <property type="molecule type" value="Genomic_DNA"/>
</dbReference>
<dbReference type="RefSeq" id="WP_039360105.1">
    <property type="nucleotide sequence ID" value="NZ_JSAN01000120.1"/>
</dbReference>
<dbReference type="AlphaFoldDB" id="A0A0C1H812"/>
<evidence type="ECO:0008006" key="3">
    <source>
        <dbReference type="Google" id="ProtNLM"/>
    </source>
</evidence>
<dbReference type="PATRIC" id="fig|362787.3.peg.1755"/>
<accession>A0A0C1H812</accession>
<dbReference type="Proteomes" id="UP000031465">
    <property type="component" value="Unassembled WGS sequence"/>
</dbReference>
<evidence type="ECO:0000313" key="2">
    <source>
        <dbReference type="Proteomes" id="UP000031465"/>
    </source>
</evidence>
<organism evidence="1 2">
    <name type="scientific">Candidatus Protochlamydia amoebophila</name>
    <dbReference type="NCBI Taxonomy" id="362787"/>
    <lineage>
        <taxon>Bacteria</taxon>
        <taxon>Pseudomonadati</taxon>
        <taxon>Chlamydiota</taxon>
        <taxon>Chlamydiia</taxon>
        <taxon>Parachlamydiales</taxon>
        <taxon>Parachlamydiaceae</taxon>
        <taxon>Candidatus Protochlamydia</taxon>
    </lineage>
</organism>
<proteinExistence type="predicted"/>
<evidence type="ECO:0000313" key="1">
    <source>
        <dbReference type="EMBL" id="KIC71038.1"/>
    </source>
</evidence>